<dbReference type="KEGG" id="psl:Psta_0506"/>
<proteinExistence type="predicted"/>
<evidence type="ECO:0000256" key="1">
    <source>
        <dbReference type="SAM" id="MobiDB-lite"/>
    </source>
</evidence>
<organism evidence="2 3">
    <name type="scientific">Pirellula staleyi (strain ATCC 27377 / DSM 6068 / ICPB 4128)</name>
    <name type="common">Pirella staleyi</name>
    <dbReference type="NCBI Taxonomy" id="530564"/>
    <lineage>
        <taxon>Bacteria</taxon>
        <taxon>Pseudomonadati</taxon>
        <taxon>Planctomycetota</taxon>
        <taxon>Planctomycetia</taxon>
        <taxon>Pirellulales</taxon>
        <taxon>Pirellulaceae</taxon>
        <taxon>Pirellula</taxon>
    </lineage>
</organism>
<dbReference type="SUPFAM" id="SSF48239">
    <property type="entry name" value="Terpenoid cyclases/Protein prenyltransferases"/>
    <property type="match status" value="1"/>
</dbReference>
<dbReference type="eggNOG" id="COG1657">
    <property type="taxonomic scope" value="Bacteria"/>
</dbReference>
<accession>D2R3G2</accession>
<evidence type="ECO:0000313" key="2">
    <source>
        <dbReference type="EMBL" id="ADB15193.1"/>
    </source>
</evidence>
<dbReference type="Gene3D" id="1.50.10.20">
    <property type="match status" value="1"/>
</dbReference>
<dbReference type="STRING" id="530564.Psta_0506"/>
<feature type="compositionally biased region" description="Low complexity" evidence="1">
    <location>
        <begin position="304"/>
        <end position="320"/>
    </location>
</feature>
<dbReference type="HOGENOM" id="CLU_075297_0_0_0"/>
<evidence type="ECO:0008006" key="4">
    <source>
        <dbReference type="Google" id="ProtNLM"/>
    </source>
</evidence>
<feature type="region of interest" description="Disordered" evidence="1">
    <location>
        <begin position="295"/>
        <end position="320"/>
    </location>
</feature>
<evidence type="ECO:0000313" key="3">
    <source>
        <dbReference type="Proteomes" id="UP000001887"/>
    </source>
</evidence>
<dbReference type="Proteomes" id="UP000001887">
    <property type="component" value="Chromosome"/>
</dbReference>
<keyword evidence="3" id="KW-1185">Reference proteome</keyword>
<dbReference type="InterPro" id="IPR008930">
    <property type="entry name" value="Terpenoid_cyclase/PrenylTrfase"/>
</dbReference>
<dbReference type="EMBL" id="CP001848">
    <property type="protein sequence ID" value="ADB15193.1"/>
    <property type="molecule type" value="Genomic_DNA"/>
</dbReference>
<sequence length="320" mass="35030">MSWIRDQLERFRQQPVIGYRADQSPLAEPTAISALALQAHQLPLFAEPAADWLVERQSLQGEIGVMPGHEEPGWATALALIVWHQMPQRHKYLGPIELATQWLLEARGKVLEPDTDLGHNVELVGWSWAPNTHSWIEPTAMSILALRALGQLRHPRTQEGIKLLIDRQLPAGGCNYGNTFVLGQLLRPHVQPTGVAMAALSGQIDTSGRLPRSLAWLRRQLSEQTTSSSLAWGLLGLAAHGELPANYQQFLEAAAARQIAHENSPYKLAMLLLAAAGERAFPFLAVPRRLPPIDADDADDAAARRSSSAPSLALDAEISP</sequence>
<gene>
    <name evidence="2" type="ordered locus">Psta_0506</name>
</gene>
<dbReference type="AlphaFoldDB" id="D2R3G2"/>
<reference evidence="2 3" key="1">
    <citation type="journal article" date="2009" name="Stand. Genomic Sci.">
        <title>Complete genome sequence of Pirellula staleyi type strain (ATCC 27377).</title>
        <authorList>
            <person name="Clum A."/>
            <person name="Tindall B.J."/>
            <person name="Sikorski J."/>
            <person name="Ivanova N."/>
            <person name="Mavrommatis K."/>
            <person name="Lucas S."/>
            <person name="Glavina del Rio T."/>
            <person name="Nolan M."/>
            <person name="Chen F."/>
            <person name="Tice H."/>
            <person name="Pitluck S."/>
            <person name="Cheng J.F."/>
            <person name="Chertkov O."/>
            <person name="Brettin T."/>
            <person name="Han C."/>
            <person name="Detter J.C."/>
            <person name="Kuske C."/>
            <person name="Bruce D."/>
            <person name="Goodwin L."/>
            <person name="Ovchinikova G."/>
            <person name="Pati A."/>
            <person name="Mikhailova N."/>
            <person name="Chen A."/>
            <person name="Palaniappan K."/>
            <person name="Land M."/>
            <person name="Hauser L."/>
            <person name="Chang Y.J."/>
            <person name="Jeffries C.D."/>
            <person name="Chain P."/>
            <person name="Rohde M."/>
            <person name="Goker M."/>
            <person name="Bristow J."/>
            <person name="Eisen J.A."/>
            <person name="Markowitz V."/>
            <person name="Hugenholtz P."/>
            <person name="Kyrpides N.C."/>
            <person name="Klenk H.P."/>
            <person name="Lapidus A."/>
        </authorList>
    </citation>
    <scope>NUCLEOTIDE SEQUENCE [LARGE SCALE GENOMIC DNA]</scope>
    <source>
        <strain evidence="3">ATCC 27377 / DSM 6068 / ICPB 4128</strain>
    </source>
</reference>
<name>D2R3G2_PIRSD</name>
<protein>
    <recommendedName>
        <fullName evidence="4">Squalene cyclase C-terminal domain-containing protein</fullName>
    </recommendedName>
</protein>
<dbReference type="OrthoDB" id="5451915at2"/>